<dbReference type="Pfam" id="PF00320">
    <property type="entry name" value="GATA"/>
    <property type="match status" value="1"/>
</dbReference>
<proteinExistence type="predicted"/>
<keyword evidence="9" id="KW-1185">Reference proteome</keyword>
<name>A0ABR4NPL5_9SACH</name>
<evidence type="ECO:0000313" key="8">
    <source>
        <dbReference type="EMBL" id="KAL3230045.1"/>
    </source>
</evidence>
<organism evidence="8 9">
    <name type="scientific">Nakaseomyces bracarensis</name>
    <dbReference type="NCBI Taxonomy" id="273131"/>
    <lineage>
        <taxon>Eukaryota</taxon>
        <taxon>Fungi</taxon>
        <taxon>Dikarya</taxon>
        <taxon>Ascomycota</taxon>
        <taxon>Saccharomycotina</taxon>
        <taxon>Saccharomycetes</taxon>
        <taxon>Saccharomycetales</taxon>
        <taxon>Saccharomycetaceae</taxon>
        <taxon>Nakaseomyces</taxon>
    </lineage>
</organism>
<dbReference type="InterPro" id="IPR013088">
    <property type="entry name" value="Znf_NHR/GATA"/>
</dbReference>
<protein>
    <submittedName>
        <fullName evidence="8">Protein GAT2</fullName>
    </submittedName>
</protein>
<gene>
    <name evidence="8" type="ORF">RNJ44_01408</name>
</gene>
<dbReference type="CDD" id="cd00202">
    <property type="entry name" value="ZnF_GATA"/>
    <property type="match status" value="1"/>
</dbReference>
<feature type="compositionally biased region" description="Low complexity" evidence="6">
    <location>
        <begin position="175"/>
        <end position="192"/>
    </location>
</feature>
<sequence length="568" mass="63021">MISYLPMNNNNTTVQRDIPPLWSVLREREQVPRYSSIDASPRSVEYSQTVSEGVFLERHRDNLNRLVQEKEELLKQMRETDDSLLRDFNERLAVVQANINEVERLKQEYENGTSEEKRQILASQYPSTYHLPLPNHQEPHRGFLPPFKSLAGTPTPSSSSSSTFQRLPHLVPGLSSFSSNPVSSPQVNNSSPGLDRENIKSSNNNSNDNNNNNNSNNNNNNNNNNGNNQNINDTNNGNDNINNTDSTAAGGLSRTLQLTSPNQSKALGPIDLVNPALSSASPVNSNTKNNYSVMSPTLSNYQSQFVNAYQGSRGTSEKFSYQGPLEQRSNSLNVASILSDNRRESVSLPSFGTATANIMNNNQLNKTDAAGSAILPLQAGYGNVLASPRYGSYDSNIYERPSVLYTGAMETYSNTRKAPKKRGRKKRNKEDPQSPFGGVLPPPHQLVLNEPPIMKKTSSSHSHRTSGTGEGSNSVTSCLHCGENHTPEWRRGPYGNRTLCNACGLFYRKAISKFGVKNANLLLRYRKRINNTANRRVPKMLKIPIGIIEEFDADASLDGNYNTIRKEE</sequence>
<evidence type="ECO:0000256" key="4">
    <source>
        <dbReference type="PROSITE-ProRule" id="PRU00094"/>
    </source>
</evidence>
<dbReference type="PROSITE" id="PS00344">
    <property type="entry name" value="GATA_ZN_FINGER_1"/>
    <property type="match status" value="1"/>
</dbReference>
<dbReference type="EMBL" id="JBEVYD010000010">
    <property type="protein sequence ID" value="KAL3230045.1"/>
    <property type="molecule type" value="Genomic_DNA"/>
</dbReference>
<feature type="region of interest" description="Disordered" evidence="6">
    <location>
        <begin position="410"/>
        <end position="475"/>
    </location>
</feature>
<dbReference type="SUPFAM" id="SSF57716">
    <property type="entry name" value="Glucocorticoid receptor-like (DNA-binding domain)"/>
    <property type="match status" value="1"/>
</dbReference>
<keyword evidence="5" id="KW-0175">Coiled coil</keyword>
<dbReference type="PROSITE" id="PS50114">
    <property type="entry name" value="GATA_ZN_FINGER_2"/>
    <property type="match status" value="1"/>
</dbReference>
<accession>A0ABR4NPL5</accession>
<keyword evidence="1" id="KW-0479">Metal-binding</keyword>
<comment type="caution">
    <text evidence="8">The sequence shown here is derived from an EMBL/GenBank/DDBJ whole genome shotgun (WGS) entry which is preliminary data.</text>
</comment>
<evidence type="ECO:0000313" key="9">
    <source>
        <dbReference type="Proteomes" id="UP001623330"/>
    </source>
</evidence>
<dbReference type="PANTHER" id="PTHR45658">
    <property type="entry name" value="GATA TRANSCRIPTION FACTOR"/>
    <property type="match status" value="1"/>
</dbReference>
<evidence type="ECO:0000259" key="7">
    <source>
        <dbReference type="PROSITE" id="PS50114"/>
    </source>
</evidence>
<keyword evidence="3" id="KW-0862">Zinc</keyword>
<feature type="compositionally biased region" description="Low complexity" evidence="6">
    <location>
        <begin position="201"/>
        <end position="246"/>
    </location>
</feature>
<dbReference type="InterPro" id="IPR000679">
    <property type="entry name" value="Znf_GATA"/>
</dbReference>
<feature type="compositionally biased region" description="Low complexity" evidence="6">
    <location>
        <begin position="153"/>
        <end position="163"/>
    </location>
</feature>
<evidence type="ECO:0000256" key="1">
    <source>
        <dbReference type="ARBA" id="ARBA00022723"/>
    </source>
</evidence>
<dbReference type="Proteomes" id="UP001623330">
    <property type="component" value="Unassembled WGS sequence"/>
</dbReference>
<evidence type="ECO:0000256" key="3">
    <source>
        <dbReference type="ARBA" id="ARBA00022833"/>
    </source>
</evidence>
<evidence type="ECO:0000256" key="6">
    <source>
        <dbReference type="SAM" id="MobiDB-lite"/>
    </source>
</evidence>
<evidence type="ECO:0000256" key="2">
    <source>
        <dbReference type="ARBA" id="ARBA00022771"/>
    </source>
</evidence>
<feature type="region of interest" description="Disordered" evidence="6">
    <location>
        <begin position="128"/>
        <end position="249"/>
    </location>
</feature>
<dbReference type="Gene3D" id="3.30.50.10">
    <property type="entry name" value="Erythroid Transcription Factor GATA-1, subunit A"/>
    <property type="match status" value="1"/>
</dbReference>
<feature type="domain" description="GATA-type" evidence="7">
    <location>
        <begin position="472"/>
        <end position="508"/>
    </location>
</feature>
<dbReference type="SMART" id="SM00401">
    <property type="entry name" value="ZnF_GATA"/>
    <property type="match status" value="1"/>
</dbReference>
<dbReference type="InterPro" id="IPR051140">
    <property type="entry name" value="GATA_TF"/>
</dbReference>
<evidence type="ECO:0000256" key="5">
    <source>
        <dbReference type="SAM" id="Coils"/>
    </source>
</evidence>
<keyword evidence="2 4" id="KW-0863">Zinc-finger</keyword>
<feature type="compositionally biased region" description="Basic residues" evidence="6">
    <location>
        <begin position="417"/>
        <end position="427"/>
    </location>
</feature>
<feature type="coiled-coil region" evidence="5">
    <location>
        <begin position="56"/>
        <end position="119"/>
    </location>
</feature>
<reference evidence="8 9" key="1">
    <citation type="submission" date="2024-05" db="EMBL/GenBank/DDBJ databases">
        <title>Long read based assembly of the Candida bracarensis genome reveals expanded adhesin content.</title>
        <authorList>
            <person name="Marcet-Houben M."/>
            <person name="Ksiezopolska E."/>
            <person name="Gabaldon T."/>
        </authorList>
    </citation>
    <scope>NUCLEOTIDE SEQUENCE [LARGE SCALE GENOMIC DNA]</scope>
    <source>
        <strain evidence="8 9">CBM6</strain>
    </source>
</reference>